<sequence length="176" mass="19650">MQAIITNRLALRLFNINDVKFVYELMNDPSWIKNIGNRGISDLEKARAWIVEGPLACQARFGFSFYVVTLRDTGIAIGCCGLIKRDVLEHADIGYAFLPAYWGNGYALEAALATVRHAEEDLGLDKLLAITSPDNISSNKLIKKMGFNLDDVVVLNLSGEKKLSNLYSYTFPRRTS</sequence>
<accession>A0A923HCH3</accession>
<name>A0A923HCH3_9BURK</name>
<keyword evidence="3" id="KW-1185">Reference proteome</keyword>
<dbReference type="GO" id="GO:0016747">
    <property type="term" value="F:acyltransferase activity, transferring groups other than amino-acyl groups"/>
    <property type="evidence" value="ECO:0007669"/>
    <property type="project" value="InterPro"/>
</dbReference>
<evidence type="ECO:0000313" key="2">
    <source>
        <dbReference type="EMBL" id="MBC3861982.1"/>
    </source>
</evidence>
<dbReference type="Pfam" id="PF13302">
    <property type="entry name" value="Acetyltransf_3"/>
    <property type="match status" value="1"/>
</dbReference>
<dbReference type="RefSeq" id="WP_186911899.1">
    <property type="nucleotide sequence ID" value="NZ_JACOFV010000005.1"/>
</dbReference>
<dbReference type="PANTHER" id="PTHR43792:SF1">
    <property type="entry name" value="N-ACETYLTRANSFERASE DOMAIN-CONTAINING PROTEIN"/>
    <property type="match status" value="1"/>
</dbReference>
<comment type="caution">
    <text evidence="2">The sequence shown here is derived from an EMBL/GenBank/DDBJ whole genome shotgun (WGS) entry which is preliminary data.</text>
</comment>
<protein>
    <submittedName>
        <fullName evidence="2">GNAT family N-acetyltransferase</fullName>
    </submittedName>
</protein>
<dbReference type="Proteomes" id="UP000634011">
    <property type="component" value="Unassembled WGS sequence"/>
</dbReference>
<gene>
    <name evidence="2" type="ORF">H8K32_07735</name>
</gene>
<reference evidence="2" key="1">
    <citation type="submission" date="2020-08" db="EMBL/GenBank/DDBJ databases">
        <title>Novel species isolated from subtropical streams in China.</title>
        <authorList>
            <person name="Lu H."/>
        </authorList>
    </citation>
    <scope>NUCLEOTIDE SEQUENCE</scope>
    <source>
        <strain evidence="2">KACC 12607</strain>
    </source>
</reference>
<evidence type="ECO:0000259" key="1">
    <source>
        <dbReference type="PROSITE" id="PS51186"/>
    </source>
</evidence>
<dbReference type="AlphaFoldDB" id="A0A923HCH3"/>
<dbReference type="PANTHER" id="PTHR43792">
    <property type="entry name" value="GNAT FAMILY, PUTATIVE (AFU_ORTHOLOGUE AFUA_3G00765)-RELATED-RELATED"/>
    <property type="match status" value="1"/>
</dbReference>
<dbReference type="PROSITE" id="PS51186">
    <property type="entry name" value="GNAT"/>
    <property type="match status" value="1"/>
</dbReference>
<dbReference type="InterPro" id="IPR051531">
    <property type="entry name" value="N-acetyltransferase"/>
</dbReference>
<feature type="domain" description="N-acetyltransferase" evidence="1">
    <location>
        <begin position="9"/>
        <end position="172"/>
    </location>
</feature>
<dbReference type="SUPFAM" id="SSF55729">
    <property type="entry name" value="Acyl-CoA N-acyltransferases (Nat)"/>
    <property type="match status" value="1"/>
</dbReference>
<dbReference type="InterPro" id="IPR016181">
    <property type="entry name" value="Acyl_CoA_acyltransferase"/>
</dbReference>
<proteinExistence type="predicted"/>
<dbReference type="Gene3D" id="3.40.630.30">
    <property type="match status" value="1"/>
</dbReference>
<dbReference type="InterPro" id="IPR000182">
    <property type="entry name" value="GNAT_dom"/>
</dbReference>
<organism evidence="2 3">
    <name type="scientific">Undibacterium jejuense</name>
    <dbReference type="NCBI Taxonomy" id="1344949"/>
    <lineage>
        <taxon>Bacteria</taxon>
        <taxon>Pseudomonadati</taxon>
        <taxon>Pseudomonadota</taxon>
        <taxon>Betaproteobacteria</taxon>
        <taxon>Burkholderiales</taxon>
        <taxon>Oxalobacteraceae</taxon>
        <taxon>Undibacterium</taxon>
    </lineage>
</organism>
<dbReference type="EMBL" id="JACOFV010000005">
    <property type="protein sequence ID" value="MBC3861982.1"/>
    <property type="molecule type" value="Genomic_DNA"/>
</dbReference>
<evidence type="ECO:0000313" key="3">
    <source>
        <dbReference type="Proteomes" id="UP000634011"/>
    </source>
</evidence>